<proteinExistence type="predicted"/>
<evidence type="ECO:0000313" key="3">
    <source>
        <dbReference type="Proteomes" id="UP000553776"/>
    </source>
</evidence>
<dbReference type="Gene3D" id="1.10.10.10">
    <property type="entry name" value="Winged helix-like DNA-binding domain superfamily/Winged helix DNA-binding domain"/>
    <property type="match status" value="1"/>
</dbReference>
<reference evidence="2 3" key="1">
    <citation type="submission" date="2020-08" db="EMBL/GenBank/DDBJ databases">
        <title>Cohnella phylogeny.</title>
        <authorList>
            <person name="Dunlap C."/>
        </authorList>
    </citation>
    <scope>NUCLEOTIDE SEQUENCE [LARGE SCALE GENOMIC DNA]</scope>
    <source>
        <strain evidence="2 3">DSM 25239</strain>
    </source>
</reference>
<gene>
    <name evidence="2" type="ORF">H7B90_03095</name>
</gene>
<name>A0A841TRP1_9BACL</name>
<evidence type="ECO:0000259" key="1">
    <source>
        <dbReference type="Pfam" id="PF03551"/>
    </source>
</evidence>
<dbReference type="PANTHER" id="PTHR33169">
    <property type="entry name" value="PADR-FAMILY TRANSCRIPTIONAL REGULATOR"/>
    <property type="match status" value="1"/>
</dbReference>
<accession>A0A841TRP1</accession>
<sequence length="175" mass="20071">MANLIILALLRDRPMHGYEIQQMIQTSRMDEWANLLSGSIYYALNKMEQEGLIRAEAEERTGARLRKIYAITEKGEELLGRLVRESLTLMPHSVKSDFSVGLNWIETIPREEALGLLERNLRQVEETLEHWRRGKEIKSGYGLSPIALASFDNAMAILEQDILFIKKIMNLLGQS</sequence>
<dbReference type="SUPFAM" id="SSF46785">
    <property type="entry name" value="Winged helix' DNA-binding domain"/>
    <property type="match status" value="1"/>
</dbReference>
<dbReference type="PANTHER" id="PTHR33169:SF14">
    <property type="entry name" value="TRANSCRIPTIONAL REGULATOR RV3488"/>
    <property type="match status" value="1"/>
</dbReference>
<dbReference type="InterPro" id="IPR005149">
    <property type="entry name" value="Tscrpt_reg_PadR_N"/>
</dbReference>
<dbReference type="EMBL" id="JACJVR010000009">
    <property type="protein sequence ID" value="MBB6690379.1"/>
    <property type="molecule type" value="Genomic_DNA"/>
</dbReference>
<dbReference type="InterPro" id="IPR036390">
    <property type="entry name" value="WH_DNA-bd_sf"/>
</dbReference>
<organism evidence="2 3">
    <name type="scientific">Cohnella xylanilytica</name>
    <dbReference type="NCBI Taxonomy" id="557555"/>
    <lineage>
        <taxon>Bacteria</taxon>
        <taxon>Bacillati</taxon>
        <taxon>Bacillota</taxon>
        <taxon>Bacilli</taxon>
        <taxon>Bacillales</taxon>
        <taxon>Paenibacillaceae</taxon>
        <taxon>Cohnella</taxon>
    </lineage>
</organism>
<dbReference type="AlphaFoldDB" id="A0A841TRP1"/>
<dbReference type="InterPro" id="IPR036388">
    <property type="entry name" value="WH-like_DNA-bd_sf"/>
</dbReference>
<dbReference type="InterPro" id="IPR052509">
    <property type="entry name" value="Metal_resp_DNA-bind_regulator"/>
</dbReference>
<comment type="caution">
    <text evidence="2">The sequence shown here is derived from an EMBL/GenBank/DDBJ whole genome shotgun (WGS) entry which is preliminary data.</text>
</comment>
<dbReference type="RefSeq" id="WP_185134412.1">
    <property type="nucleotide sequence ID" value="NZ_BORM01000051.1"/>
</dbReference>
<keyword evidence="3" id="KW-1185">Reference proteome</keyword>
<protein>
    <submittedName>
        <fullName evidence="2">PadR family transcriptional regulator</fullName>
    </submittedName>
</protein>
<dbReference type="Proteomes" id="UP000553776">
    <property type="component" value="Unassembled WGS sequence"/>
</dbReference>
<feature type="domain" description="Transcription regulator PadR N-terminal" evidence="1">
    <location>
        <begin position="6"/>
        <end position="79"/>
    </location>
</feature>
<evidence type="ECO:0000313" key="2">
    <source>
        <dbReference type="EMBL" id="MBB6690379.1"/>
    </source>
</evidence>
<dbReference type="Pfam" id="PF03551">
    <property type="entry name" value="PadR"/>
    <property type="match status" value="1"/>
</dbReference>